<evidence type="ECO:0000259" key="1">
    <source>
        <dbReference type="Pfam" id="PF05193"/>
    </source>
</evidence>
<protein>
    <recommendedName>
        <fullName evidence="1">Peptidase M16 C-terminal domain-containing protein</fullName>
    </recommendedName>
</protein>
<dbReference type="InterPro" id="IPR011249">
    <property type="entry name" value="Metalloenz_LuxS/M16"/>
</dbReference>
<dbReference type="RefSeq" id="WP_307231179.1">
    <property type="nucleotide sequence ID" value="NZ_JAUSTT010000021.1"/>
</dbReference>
<evidence type="ECO:0000313" key="2">
    <source>
        <dbReference type="EMBL" id="MDQ0177301.1"/>
    </source>
</evidence>
<dbReference type="Proteomes" id="UP001223586">
    <property type="component" value="Unassembled WGS sequence"/>
</dbReference>
<dbReference type="InterPro" id="IPR007863">
    <property type="entry name" value="Peptidase_M16_C"/>
</dbReference>
<dbReference type="EMBL" id="JAUSTT010000021">
    <property type="protein sequence ID" value="MDQ0177301.1"/>
    <property type="molecule type" value="Genomic_DNA"/>
</dbReference>
<dbReference type="SUPFAM" id="SSF63411">
    <property type="entry name" value="LuxS/MPP-like metallohydrolase"/>
    <property type="match status" value="1"/>
</dbReference>
<gene>
    <name evidence="2" type="ORF">J2S08_003180</name>
</gene>
<reference evidence="2 3" key="1">
    <citation type="submission" date="2023-07" db="EMBL/GenBank/DDBJ databases">
        <title>Genomic Encyclopedia of Type Strains, Phase IV (KMG-IV): sequencing the most valuable type-strain genomes for metagenomic binning, comparative biology and taxonomic classification.</title>
        <authorList>
            <person name="Goeker M."/>
        </authorList>
    </citation>
    <scope>NUCLEOTIDE SEQUENCE [LARGE SCALE GENOMIC DNA]</scope>
    <source>
        <strain evidence="2 3">DSM 23837</strain>
    </source>
</reference>
<name>A0ABT9WVU8_9BACI</name>
<accession>A0ABT9WVU8</accession>
<comment type="caution">
    <text evidence="2">The sequence shown here is derived from an EMBL/GenBank/DDBJ whole genome shotgun (WGS) entry which is preliminary data.</text>
</comment>
<dbReference type="Pfam" id="PF05193">
    <property type="entry name" value="Peptidase_M16_C"/>
    <property type="match status" value="1"/>
</dbReference>
<dbReference type="Gene3D" id="3.30.830.10">
    <property type="entry name" value="Metalloenzyme, LuxS/M16 peptidase-like"/>
    <property type="match status" value="1"/>
</dbReference>
<proteinExistence type="predicted"/>
<evidence type="ECO:0000313" key="3">
    <source>
        <dbReference type="Proteomes" id="UP001223586"/>
    </source>
</evidence>
<keyword evidence="3" id="KW-1185">Reference proteome</keyword>
<feature type="domain" description="Peptidase M16 C-terminal" evidence="1">
    <location>
        <begin position="247"/>
        <end position="327"/>
    </location>
</feature>
<organism evidence="2 3">
    <name type="scientific">Bacillus chungangensis</name>
    <dbReference type="NCBI Taxonomy" id="587633"/>
    <lineage>
        <taxon>Bacteria</taxon>
        <taxon>Bacillati</taxon>
        <taxon>Bacillota</taxon>
        <taxon>Bacilli</taxon>
        <taxon>Bacillales</taxon>
        <taxon>Bacillaceae</taxon>
        <taxon>Bacillus</taxon>
    </lineage>
</organism>
<sequence>MDEVFVRRNDNFYTKYIRSSNINSITNCRIIPLTVHNATFLNIFDMYTKITFEERMRASNIEFYTHIIKKDHLLIYNVHFQFLNSIKKLFEEIVNSISYLNDLENDLNNKLFETAMRRALERTQRANQDIKSQAIKKCYAEAGIDFISLYGETSSYNQITIDSFFNWISSTKKEGRLKKIIFYIGSRISRDNEHLLSPYVSKNQNLIEKRSENILPAKNKKISYNINHSYSIFVNLLSVNSLNITDKDFSLLNLYIGGNSTSILFKQLREQHQLVYDVSSVGNANTGEIVIFSKVKNGLLNQVIEKVSNELEKINNGLWDKNTIDAAENYFRLNSLIIKDRPLALTRAYINYLTNNHGNIIQKSNNDFSIRSSFKVENNVQLCLYGGLHAKT</sequence>